<sequence>MPATLDLREELTFYKRYHKQRANVIIHMIFVPTILYSGMVILHQVKLYKGYTLTHFLAVLFVMYYVALSRRVGSLLSCILVATLHGIDTGSLSVSPRTAYMLFVLGWIFQFIGHGYFEGRKPALLDSFVQSLVTAPLFILFEVLFHLGFYPDLNAELQRRIDGEKKPGL</sequence>
<dbReference type="Pfam" id="PF06127">
    <property type="entry name" value="Mpo1-like"/>
    <property type="match status" value="1"/>
</dbReference>
<dbReference type="AlphaFoldDB" id="A0A1G4MBD3"/>
<dbReference type="GO" id="GO:0046521">
    <property type="term" value="P:sphingoid catabolic process"/>
    <property type="evidence" value="ECO:0007669"/>
    <property type="project" value="TreeGrafter"/>
</dbReference>
<evidence type="ECO:0000313" key="3">
    <source>
        <dbReference type="Proteomes" id="UP000190831"/>
    </source>
</evidence>
<gene>
    <name evidence="2" type="ORF">LAFE_0D03180G</name>
</gene>
<dbReference type="InterPro" id="IPR009305">
    <property type="entry name" value="Mpo1-like"/>
</dbReference>
<dbReference type="PANTHER" id="PTHR28026">
    <property type="entry name" value="DUF962 DOMAIN PROTEIN (AFU_ORTHOLOGUE AFUA_8G05310)"/>
    <property type="match status" value="1"/>
</dbReference>
<dbReference type="OrthoDB" id="2124888at2759"/>
<keyword evidence="1" id="KW-0472">Membrane</keyword>
<evidence type="ECO:0000256" key="1">
    <source>
        <dbReference type="SAM" id="Phobius"/>
    </source>
</evidence>
<keyword evidence="3" id="KW-1185">Reference proteome</keyword>
<dbReference type="GO" id="GO:0005783">
    <property type="term" value="C:endoplasmic reticulum"/>
    <property type="evidence" value="ECO:0007669"/>
    <property type="project" value="TreeGrafter"/>
</dbReference>
<reference evidence="2 3" key="1">
    <citation type="submission" date="2016-03" db="EMBL/GenBank/DDBJ databases">
        <authorList>
            <person name="Devillers H."/>
        </authorList>
    </citation>
    <scope>NUCLEOTIDE SEQUENCE [LARGE SCALE GENOMIC DNA]</scope>
    <source>
        <strain evidence="2">CBS 6772</strain>
    </source>
</reference>
<feature type="transmembrane region" description="Helical" evidence="1">
    <location>
        <begin position="129"/>
        <end position="150"/>
    </location>
</feature>
<dbReference type="EMBL" id="LT598492">
    <property type="protein sequence ID" value="SCW01014.1"/>
    <property type="molecule type" value="Genomic_DNA"/>
</dbReference>
<dbReference type="GO" id="GO:0016020">
    <property type="term" value="C:membrane"/>
    <property type="evidence" value="ECO:0007669"/>
    <property type="project" value="GOC"/>
</dbReference>
<feature type="transmembrane region" description="Helical" evidence="1">
    <location>
        <begin position="24"/>
        <end position="42"/>
    </location>
</feature>
<dbReference type="PANTHER" id="PTHR28026:SF9">
    <property type="entry name" value="2-HYDROXY-PALMITIC ACID DIOXYGENASE MPO1"/>
    <property type="match status" value="1"/>
</dbReference>
<feature type="transmembrane region" description="Helical" evidence="1">
    <location>
        <begin position="48"/>
        <end position="67"/>
    </location>
</feature>
<organism evidence="2 3">
    <name type="scientific">Lachancea fermentati</name>
    <name type="common">Zygosaccharomyces fermentati</name>
    <dbReference type="NCBI Taxonomy" id="4955"/>
    <lineage>
        <taxon>Eukaryota</taxon>
        <taxon>Fungi</taxon>
        <taxon>Dikarya</taxon>
        <taxon>Ascomycota</taxon>
        <taxon>Saccharomycotina</taxon>
        <taxon>Saccharomycetes</taxon>
        <taxon>Saccharomycetales</taxon>
        <taxon>Saccharomycetaceae</taxon>
        <taxon>Lachancea</taxon>
    </lineage>
</organism>
<dbReference type="Proteomes" id="UP000190831">
    <property type="component" value="Chromosome D"/>
</dbReference>
<evidence type="ECO:0000313" key="2">
    <source>
        <dbReference type="EMBL" id="SCW01014.1"/>
    </source>
</evidence>
<keyword evidence="1" id="KW-0812">Transmembrane</keyword>
<name>A0A1G4MBD3_LACFM</name>
<dbReference type="OMA" id="ETHFAFY"/>
<proteinExistence type="predicted"/>
<keyword evidence="1" id="KW-1133">Transmembrane helix</keyword>
<feature type="transmembrane region" description="Helical" evidence="1">
    <location>
        <begin position="99"/>
        <end position="117"/>
    </location>
</feature>
<protein>
    <submittedName>
        <fullName evidence="2">LAFE_0D03180g1_1</fullName>
    </submittedName>
</protein>
<accession>A0A1G4MBD3</accession>